<dbReference type="SUPFAM" id="SSF46785">
    <property type="entry name" value="Winged helix' DNA-binding domain"/>
    <property type="match status" value="1"/>
</dbReference>
<dbReference type="Proteomes" id="UP000638836">
    <property type="component" value="Unassembled WGS sequence"/>
</dbReference>
<protein>
    <submittedName>
        <fullName evidence="1">Rrf2 family transcriptional regulator</fullName>
    </submittedName>
</protein>
<dbReference type="RefSeq" id="WP_023178869.1">
    <property type="nucleotide sequence ID" value="NZ_JAMAYM010000001.1"/>
</dbReference>
<dbReference type="Gene3D" id="1.10.10.10">
    <property type="entry name" value="Winged helix-like DNA-binding domain superfamily/Winged helix DNA-binding domain"/>
    <property type="match status" value="1"/>
</dbReference>
<accession>A0ABR7T8T9</accession>
<dbReference type="Pfam" id="PF02082">
    <property type="entry name" value="Rrf2"/>
    <property type="match status" value="1"/>
</dbReference>
<evidence type="ECO:0000313" key="1">
    <source>
        <dbReference type="EMBL" id="MBC9824386.1"/>
    </source>
</evidence>
<gene>
    <name evidence="1" type="ORF">GLO26_00900</name>
</gene>
<dbReference type="NCBIfam" id="TIGR00738">
    <property type="entry name" value="rrf2_super"/>
    <property type="match status" value="1"/>
</dbReference>
<dbReference type="InterPro" id="IPR030489">
    <property type="entry name" value="TR_Rrf2-type_CS"/>
</dbReference>
<keyword evidence="2" id="KW-1185">Reference proteome</keyword>
<dbReference type="PROSITE" id="PS01332">
    <property type="entry name" value="HTH_RRF2_1"/>
    <property type="match status" value="1"/>
</dbReference>
<comment type="caution">
    <text evidence="1">The sequence shown here is derived from an EMBL/GenBank/DDBJ whole genome shotgun (WGS) entry which is preliminary data.</text>
</comment>
<dbReference type="InterPro" id="IPR036388">
    <property type="entry name" value="WH-like_DNA-bd_sf"/>
</dbReference>
<evidence type="ECO:0000313" key="2">
    <source>
        <dbReference type="Proteomes" id="UP000638836"/>
    </source>
</evidence>
<dbReference type="InterPro" id="IPR036390">
    <property type="entry name" value="WH_DNA-bd_sf"/>
</dbReference>
<proteinExistence type="predicted"/>
<organism evidence="1 2">
    <name type="scientific">Carnobacterium inhibens</name>
    <dbReference type="NCBI Taxonomy" id="147709"/>
    <lineage>
        <taxon>Bacteria</taxon>
        <taxon>Bacillati</taxon>
        <taxon>Bacillota</taxon>
        <taxon>Bacilli</taxon>
        <taxon>Lactobacillales</taxon>
        <taxon>Carnobacteriaceae</taxon>
        <taxon>Carnobacterium</taxon>
    </lineage>
</organism>
<sequence>MKLTKGLEQAICILAMLSTQDNHIPITSRVLNSRLNGTSHSYIRKIIRKLVVSGLATSIPGSSGGFRLAKQPEKINLLEIVEALEGEIVTYPNSGMINQVFSDLGETASNGEKMLTMVFEEADNQYTSFLKQQTLDQLIWSTIGRTELPAIDWNEK</sequence>
<dbReference type="InterPro" id="IPR000944">
    <property type="entry name" value="Tscrpt_reg_Rrf2"/>
</dbReference>
<dbReference type="PANTHER" id="PTHR33221:SF9">
    <property type="entry name" value="RRF2 FAMILY PROTEIN"/>
    <property type="match status" value="1"/>
</dbReference>
<name>A0ABR7T8T9_9LACT</name>
<reference evidence="1 2" key="1">
    <citation type="journal article" date="2020" name="Microorganisms">
        <title>New Insight into Antimicrobial Compounds from Food and Marine-Sourced Carnobacterium Species through Phenotype and Genome Analyses.</title>
        <authorList>
            <person name="Begrem S."/>
            <person name="Ivaniuk F."/>
            <person name="Gigout-Chevalier F."/>
            <person name="Kolypczuk L."/>
            <person name="Bonnetot S."/>
            <person name="Leroi F."/>
            <person name="Grovel O."/>
            <person name="Delbarre-Ladrat C."/>
            <person name="Passerini D."/>
        </authorList>
    </citation>
    <scope>NUCLEOTIDE SEQUENCE [LARGE SCALE GENOMIC DNA]</scope>
    <source>
        <strain evidence="1 2">MIP2551</strain>
    </source>
</reference>
<dbReference type="EMBL" id="WNJQ01000001">
    <property type="protein sequence ID" value="MBC9824386.1"/>
    <property type="molecule type" value="Genomic_DNA"/>
</dbReference>
<dbReference type="PROSITE" id="PS51197">
    <property type="entry name" value="HTH_RRF2_2"/>
    <property type="match status" value="1"/>
</dbReference>
<dbReference type="PANTHER" id="PTHR33221">
    <property type="entry name" value="WINGED HELIX-TURN-HELIX TRANSCRIPTIONAL REGULATOR, RRF2 FAMILY"/>
    <property type="match status" value="1"/>
</dbReference>